<proteinExistence type="inferred from homology"/>
<reference evidence="2" key="1">
    <citation type="submission" date="2023-01" db="EMBL/GenBank/DDBJ databases">
        <title>The growth and conidiation of Purpureocillium lavendulum are regulated by nitrogen source and histone H3K14 acetylation.</title>
        <authorList>
            <person name="Tang P."/>
            <person name="Han J."/>
            <person name="Zhang C."/>
            <person name="Tang P."/>
            <person name="Qi F."/>
            <person name="Zhang K."/>
            <person name="Liang L."/>
        </authorList>
    </citation>
    <scope>NUCLEOTIDE SEQUENCE</scope>
    <source>
        <strain evidence="2">YMF1.00683</strain>
    </source>
</reference>
<dbReference type="Proteomes" id="UP001163105">
    <property type="component" value="Unassembled WGS sequence"/>
</dbReference>
<comment type="similarity">
    <text evidence="1">Belongs to the enoyl-CoA hydratase/isomerase family.</text>
</comment>
<sequence length="277" mass="29549">MDANEKSLGPESTATNDGDVFCTLDAAPPGGEGTVATVTLSNPKRLNSLSRELIAKLTATMRSLASQPDDLRCVVVQGAAPAPGKSPSFTTGANIFQMAQLASYDAAKQFITELHRACQAVRDVPVPTMARIDGLCLGGGLELAAACDFRYATRRSTFGMPETKFGIPSVVEARLLANIVGWQRAKEMVYFARTGGGTTAAACETPRDLDDVVTEAVAALTALGPRAVREQKRLVRIWEESDLVAGIEAGVDAYARMFSDGGSEPARYMKPFLERKK</sequence>
<dbReference type="AlphaFoldDB" id="A0AB34FN40"/>
<evidence type="ECO:0000313" key="3">
    <source>
        <dbReference type="Proteomes" id="UP001163105"/>
    </source>
</evidence>
<dbReference type="Pfam" id="PF00378">
    <property type="entry name" value="ECH_1"/>
    <property type="match status" value="1"/>
</dbReference>
<gene>
    <name evidence="2" type="primary">AUH</name>
    <name evidence="2" type="ORF">O9K51_08055</name>
</gene>
<dbReference type="Gene3D" id="3.90.226.10">
    <property type="entry name" value="2-enoyl-CoA Hydratase, Chain A, domain 1"/>
    <property type="match status" value="1"/>
</dbReference>
<dbReference type="InterPro" id="IPR001753">
    <property type="entry name" value="Enoyl-CoA_hydra/iso"/>
</dbReference>
<dbReference type="EMBL" id="JAQHRD010000006">
    <property type="protein sequence ID" value="KAJ6440164.1"/>
    <property type="molecule type" value="Genomic_DNA"/>
</dbReference>
<dbReference type="InterPro" id="IPR029045">
    <property type="entry name" value="ClpP/crotonase-like_dom_sf"/>
</dbReference>
<dbReference type="CDD" id="cd06558">
    <property type="entry name" value="crotonase-like"/>
    <property type="match status" value="1"/>
</dbReference>
<dbReference type="GO" id="GO:0006635">
    <property type="term" value="P:fatty acid beta-oxidation"/>
    <property type="evidence" value="ECO:0007669"/>
    <property type="project" value="TreeGrafter"/>
</dbReference>
<keyword evidence="3" id="KW-1185">Reference proteome</keyword>
<accession>A0AB34FN40</accession>
<evidence type="ECO:0000313" key="2">
    <source>
        <dbReference type="EMBL" id="KAJ6440164.1"/>
    </source>
</evidence>
<dbReference type="GO" id="GO:0005739">
    <property type="term" value="C:mitochondrion"/>
    <property type="evidence" value="ECO:0007669"/>
    <property type="project" value="TreeGrafter"/>
</dbReference>
<dbReference type="PANTHER" id="PTHR11941">
    <property type="entry name" value="ENOYL-COA HYDRATASE-RELATED"/>
    <property type="match status" value="1"/>
</dbReference>
<dbReference type="PANTHER" id="PTHR11941:SF171">
    <property type="entry name" value="SD19268P"/>
    <property type="match status" value="1"/>
</dbReference>
<organism evidence="2 3">
    <name type="scientific">Purpureocillium lavendulum</name>
    <dbReference type="NCBI Taxonomy" id="1247861"/>
    <lineage>
        <taxon>Eukaryota</taxon>
        <taxon>Fungi</taxon>
        <taxon>Dikarya</taxon>
        <taxon>Ascomycota</taxon>
        <taxon>Pezizomycotina</taxon>
        <taxon>Sordariomycetes</taxon>
        <taxon>Hypocreomycetidae</taxon>
        <taxon>Hypocreales</taxon>
        <taxon>Ophiocordycipitaceae</taxon>
        <taxon>Purpureocillium</taxon>
    </lineage>
</organism>
<protein>
    <submittedName>
        <fullName evidence="2">Enoyl-CoA hydratase</fullName>
    </submittedName>
</protein>
<evidence type="ECO:0000256" key="1">
    <source>
        <dbReference type="ARBA" id="ARBA00005254"/>
    </source>
</evidence>
<comment type="caution">
    <text evidence="2">The sequence shown here is derived from an EMBL/GenBank/DDBJ whole genome shotgun (WGS) entry which is preliminary data.</text>
</comment>
<dbReference type="SUPFAM" id="SSF52096">
    <property type="entry name" value="ClpP/crotonase"/>
    <property type="match status" value="1"/>
</dbReference>
<name>A0AB34FN40_9HYPO</name>